<dbReference type="Proteomes" id="UP000051184">
    <property type="component" value="Unassembled WGS sequence"/>
</dbReference>
<accession>A0A0P1ITI6</accession>
<evidence type="ECO:0000313" key="3">
    <source>
        <dbReference type="Proteomes" id="UP000051184"/>
    </source>
</evidence>
<evidence type="ECO:0008006" key="4">
    <source>
        <dbReference type="Google" id="ProtNLM"/>
    </source>
</evidence>
<dbReference type="PROSITE" id="PS51257">
    <property type="entry name" value="PROKAR_LIPOPROTEIN"/>
    <property type="match status" value="1"/>
</dbReference>
<organism evidence="2 3">
    <name type="scientific">Cognatishimia activa</name>
    <dbReference type="NCBI Taxonomy" id="1715691"/>
    <lineage>
        <taxon>Bacteria</taxon>
        <taxon>Pseudomonadati</taxon>
        <taxon>Pseudomonadota</taxon>
        <taxon>Alphaproteobacteria</taxon>
        <taxon>Rhodobacterales</taxon>
        <taxon>Paracoccaceae</taxon>
        <taxon>Cognatishimia</taxon>
    </lineage>
</organism>
<dbReference type="EMBL" id="CYUE01000020">
    <property type="protein sequence ID" value="CUK26811.1"/>
    <property type="molecule type" value="Genomic_DNA"/>
</dbReference>
<evidence type="ECO:0000256" key="1">
    <source>
        <dbReference type="SAM" id="MobiDB-lite"/>
    </source>
</evidence>
<gene>
    <name evidence="2" type="ORF">TA5114_02629</name>
</gene>
<name>A0A0P1ITI6_9RHOB</name>
<dbReference type="RefSeq" id="WP_058315657.1">
    <property type="nucleotide sequence ID" value="NZ_CYTO01000009.1"/>
</dbReference>
<dbReference type="STRING" id="1715691.TA5113_01458"/>
<feature type="region of interest" description="Disordered" evidence="1">
    <location>
        <begin position="52"/>
        <end position="100"/>
    </location>
</feature>
<reference evidence="3" key="1">
    <citation type="submission" date="2015-09" db="EMBL/GenBank/DDBJ databases">
        <authorList>
            <person name="Rodrigo-Torres Lidia"/>
            <person name="Arahal R.David."/>
        </authorList>
    </citation>
    <scope>NUCLEOTIDE SEQUENCE [LARGE SCALE GENOMIC DNA]</scope>
    <source>
        <strain evidence="3">CECT 5114</strain>
    </source>
</reference>
<proteinExistence type="predicted"/>
<evidence type="ECO:0000313" key="2">
    <source>
        <dbReference type="EMBL" id="CUK26811.1"/>
    </source>
</evidence>
<feature type="compositionally biased region" description="Low complexity" evidence="1">
    <location>
        <begin position="91"/>
        <end position="100"/>
    </location>
</feature>
<sequence>MRLHVAGFAALYLVASCASPEPEAITTEPRYDKFGNYECEVIPGTNTCVPDDDEDPCILPDGSVAPPGVECPPPERGDDDDDSSTTGGGRPSTPGTGARP</sequence>
<dbReference type="OrthoDB" id="9970891at2"/>
<keyword evidence="3" id="KW-1185">Reference proteome</keyword>
<dbReference type="AlphaFoldDB" id="A0A0P1ITI6"/>
<protein>
    <recommendedName>
        <fullName evidence="4">Lipoprotein</fullName>
    </recommendedName>
</protein>